<feature type="signal peptide" evidence="1">
    <location>
        <begin position="1"/>
        <end position="20"/>
    </location>
</feature>
<dbReference type="Pfam" id="PF18885">
    <property type="entry name" value="DUF5648"/>
    <property type="match status" value="1"/>
</dbReference>
<dbReference type="SUPFAM" id="SSF51126">
    <property type="entry name" value="Pectin lyase-like"/>
    <property type="match status" value="1"/>
</dbReference>
<evidence type="ECO:0000256" key="1">
    <source>
        <dbReference type="SAM" id="SignalP"/>
    </source>
</evidence>
<keyword evidence="1" id="KW-0732">Signal</keyword>
<sequence>MVAGVLGAASLLAAVPAAGAAAAVSAGCTVLTSNIYQANTPTGSSLITASSSEYLSSAQKGFTSARGVTMKASTQQKSGTVPIIRMYNGRTQSFRWAAYGSSNARAATLAGFRFQRREFYALPAGGTGCIRVYRYSRGKVSQLVQQGSREAPLQAAGWVRREALFSVARPGTATAPTPVPVVTLTVVRGDLVVSTPGQVVSRMDVRGSIVVRAANVTIKNSVVRGGTNAAARLYRPLVDARAGAANLLIEDTVIAEATPSEWNASGIGGSNFTARRVNISGQVDSINITGSNVNIESSVLGKNVYYANHWQSQQSGGTHNDSVQVLRGDNITIRSNVMTGSNSLGVMAAPEWGSVRNLLVENNFIDNGECSSKFTSKGGNANSMTVRNNVFGGHQRSWKCYIVTAGGVNAAVSGNVLSNGSTPAAPSGIAGSRSSTPVGVTLGQL</sequence>
<organism evidence="3">
    <name type="scientific">Nakamurella sp. A5-74</name>
    <dbReference type="NCBI Taxonomy" id="3158264"/>
    <lineage>
        <taxon>Bacteria</taxon>
        <taxon>Bacillati</taxon>
        <taxon>Actinomycetota</taxon>
        <taxon>Actinomycetes</taxon>
        <taxon>Nakamurellales</taxon>
        <taxon>Nakamurellaceae</taxon>
        <taxon>Nakamurella</taxon>
    </lineage>
</organism>
<dbReference type="InterPro" id="IPR043708">
    <property type="entry name" value="DUF5648"/>
</dbReference>
<evidence type="ECO:0000313" key="3">
    <source>
        <dbReference type="EMBL" id="XCG64674.1"/>
    </source>
</evidence>
<accession>A0AAU8DS60</accession>
<proteinExistence type="predicted"/>
<feature type="domain" description="DUF5648" evidence="2">
    <location>
        <begin position="39"/>
        <end position="139"/>
    </location>
</feature>
<dbReference type="SMART" id="SM00710">
    <property type="entry name" value="PbH1"/>
    <property type="match status" value="5"/>
</dbReference>
<dbReference type="RefSeq" id="WP_353650287.1">
    <property type="nucleotide sequence ID" value="NZ_CP159218.1"/>
</dbReference>
<feature type="chain" id="PRO_5043930395" description="DUF5648 domain-containing protein" evidence="1">
    <location>
        <begin position="21"/>
        <end position="445"/>
    </location>
</feature>
<dbReference type="InterPro" id="IPR011050">
    <property type="entry name" value="Pectin_lyase_fold/virulence"/>
</dbReference>
<protein>
    <recommendedName>
        <fullName evidence="2">DUF5648 domain-containing protein</fullName>
    </recommendedName>
</protein>
<reference evidence="3" key="1">
    <citation type="submission" date="2024-05" db="EMBL/GenBank/DDBJ databases">
        <authorList>
            <person name="Cai S.Y."/>
            <person name="Jin L.M."/>
            <person name="Li H.R."/>
        </authorList>
    </citation>
    <scope>NUCLEOTIDE SEQUENCE</scope>
    <source>
        <strain evidence="3">A5-74</strain>
    </source>
</reference>
<dbReference type="AlphaFoldDB" id="A0AAU8DS60"/>
<dbReference type="InterPro" id="IPR006626">
    <property type="entry name" value="PbH1"/>
</dbReference>
<name>A0AAU8DS60_9ACTN</name>
<dbReference type="EMBL" id="CP159218">
    <property type="protein sequence ID" value="XCG64674.1"/>
    <property type="molecule type" value="Genomic_DNA"/>
</dbReference>
<gene>
    <name evidence="3" type="ORF">ABLG96_04950</name>
</gene>
<evidence type="ECO:0000259" key="2">
    <source>
        <dbReference type="Pfam" id="PF18885"/>
    </source>
</evidence>